<dbReference type="InterPro" id="IPR036779">
    <property type="entry name" value="LysM_dom_sf"/>
</dbReference>
<organism evidence="6 7">
    <name type="scientific">Corallococcus interemptor</name>
    <dbReference type="NCBI Taxonomy" id="2316720"/>
    <lineage>
        <taxon>Bacteria</taxon>
        <taxon>Pseudomonadati</taxon>
        <taxon>Myxococcota</taxon>
        <taxon>Myxococcia</taxon>
        <taxon>Myxococcales</taxon>
        <taxon>Cystobacterineae</taxon>
        <taxon>Myxococcaceae</taxon>
        <taxon>Corallococcus</taxon>
    </lineage>
</organism>
<evidence type="ECO:0000256" key="2">
    <source>
        <dbReference type="ARBA" id="ARBA00022638"/>
    </source>
</evidence>
<feature type="compositionally biased region" description="Low complexity" evidence="4">
    <location>
        <begin position="139"/>
        <end position="153"/>
    </location>
</feature>
<feature type="domain" description="LysM" evidence="5">
    <location>
        <begin position="84"/>
        <end position="137"/>
    </location>
</feature>
<evidence type="ECO:0000259" key="5">
    <source>
        <dbReference type="PROSITE" id="PS51782"/>
    </source>
</evidence>
<evidence type="ECO:0000313" key="6">
    <source>
        <dbReference type="EMBL" id="RKH69227.1"/>
    </source>
</evidence>
<dbReference type="GO" id="GO:0042742">
    <property type="term" value="P:defense response to bacterium"/>
    <property type="evidence" value="ECO:0007669"/>
    <property type="project" value="UniProtKB-KW"/>
</dbReference>
<feature type="region of interest" description="Disordered" evidence="4">
    <location>
        <begin position="1"/>
        <end position="53"/>
    </location>
</feature>
<dbReference type="Pfam" id="PF01476">
    <property type="entry name" value="LysM"/>
    <property type="match status" value="1"/>
</dbReference>
<keyword evidence="1" id="KW-0929">Antimicrobial</keyword>
<dbReference type="Pfam" id="PF01832">
    <property type="entry name" value="Glucosaminidase"/>
    <property type="match status" value="1"/>
</dbReference>
<reference evidence="7" key="1">
    <citation type="submission" date="2018-09" db="EMBL/GenBank/DDBJ databases">
        <authorList>
            <person name="Livingstone P.G."/>
            <person name="Whitworth D.E."/>
        </authorList>
    </citation>
    <scope>NUCLEOTIDE SEQUENCE [LARGE SCALE GENOMIC DNA]</scope>
    <source>
        <strain evidence="7">AB047A</strain>
    </source>
</reference>
<evidence type="ECO:0000256" key="3">
    <source>
        <dbReference type="ARBA" id="ARBA00032108"/>
    </source>
</evidence>
<dbReference type="GO" id="GO:0031640">
    <property type="term" value="P:killing of cells of another organism"/>
    <property type="evidence" value="ECO:0007669"/>
    <property type="project" value="UniProtKB-KW"/>
</dbReference>
<dbReference type="PROSITE" id="PS51782">
    <property type="entry name" value="LYSM"/>
    <property type="match status" value="1"/>
</dbReference>
<proteinExistence type="predicted"/>
<dbReference type="GO" id="GO:0004040">
    <property type="term" value="F:amidase activity"/>
    <property type="evidence" value="ECO:0007669"/>
    <property type="project" value="InterPro"/>
</dbReference>
<comment type="caution">
    <text evidence="6">The sequence shown here is derived from an EMBL/GenBank/DDBJ whole genome shotgun (WGS) entry which is preliminary data.</text>
</comment>
<evidence type="ECO:0000256" key="4">
    <source>
        <dbReference type="SAM" id="MobiDB-lite"/>
    </source>
</evidence>
<name>A0A3A8QL46_9BACT</name>
<dbReference type="Pfam" id="PF13529">
    <property type="entry name" value="Peptidase_C39_2"/>
    <property type="match status" value="1"/>
</dbReference>
<sequence length="501" mass="52497">MTIRPLLASRSPRPIPVSNPAPGLAARAPVAHRGPDSFEPRGPALPRAPLPSVEDLREAVRRSKLKDAAEALRKAAAPPAPATTTYTIQPGDTVGDIAWNLMQQGVPGPVEAIANQIVQLNGLANPDLIIAGESLQLPTAPGTPQAGGPVAPGSPGGTARPGERYPVPSIKQMSSEGTEDDWNQQSNCGPTTMAMILKGYGIGTDQSDGAFINQLGQGVGITSAGVGYADIQRMASNNGLSSEVNPGTDVGWIEQQLASGNMVAVNGESHVMLQNESPPFTSGSFSGGHWIAVTGMTPEGNFIVHDPSSTVTELTPAELQRFLGEHQYGGYSVSIHPPPGVAPTDGQGQALESVRLAPGAMSLAESGFAGQGEFLMRMAQKYDVPIDLALAMLWKESQWGTAGASVGANNPGNLKFVGQEGAYEAFTSPDASGSFAGWPTLEQGIEAYFKLLGTHYRAELDSGNWTALINRYAPPVENDSSLYVQQVNDYAAEVRRRLGIG</sequence>
<dbReference type="EMBL" id="RAWM01000035">
    <property type="protein sequence ID" value="RKH69227.1"/>
    <property type="molecule type" value="Genomic_DNA"/>
</dbReference>
<keyword evidence="7" id="KW-1185">Reference proteome</keyword>
<feature type="region of interest" description="Disordered" evidence="4">
    <location>
        <begin position="139"/>
        <end position="167"/>
    </location>
</feature>
<feature type="compositionally biased region" description="Low complexity" evidence="4">
    <location>
        <begin position="40"/>
        <end position="51"/>
    </location>
</feature>
<dbReference type="Proteomes" id="UP000282656">
    <property type="component" value="Unassembled WGS sequence"/>
</dbReference>
<dbReference type="Gene3D" id="3.90.70.10">
    <property type="entry name" value="Cysteine proteinases"/>
    <property type="match status" value="1"/>
</dbReference>
<evidence type="ECO:0000313" key="7">
    <source>
        <dbReference type="Proteomes" id="UP000282656"/>
    </source>
</evidence>
<accession>A0A3A8QL46</accession>
<dbReference type="SMART" id="SM00257">
    <property type="entry name" value="LysM"/>
    <property type="match status" value="1"/>
</dbReference>
<dbReference type="AlphaFoldDB" id="A0A3A8QL46"/>
<gene>
    <name evidence="6" type="ORF">D7X96_15440</name>
</gene>
<dbReference type="Gene3D" id="3.10.350.10">
    <property type="entry name" value="LysM domain"/>
    <property type="match status" value="1"/>
</dbReference>
<protein>
    <recommendedName>
        <fullName evidence="3">Peptidoglycan hydrolase</fullName>
    </recommendedName>
</protein>
<dbReference type="CDD" id="cd00118">
    <property type="entry name" value="LysM"/>
    <property type="match status" value="1"/>
</dbReference>
<dbReference type="Gene3D" id="1.10.530.10">
    <property type="match status" value="1"/>
</dbReference>
<evidence type="ECO:0000256" key="1">
    <source>
        <dbReference type="ARBA" id="ARBA00022529"/>
    </source>
</evidence>
<dbReference type="InterPro" id="IPR039564">
    <property type="entry name" value="Peptidase_C39-like"/>
</dbReference>
<dbReference type="InterPro" id="IPR002901">
    <property type="entry name" value="MGlyc_endo_b_GlcNAc-like_dom"/>
</dbReference>
<dbReference type="InterPro" id="IPR018392">
    <property type="entry name" value="LysM"/>
</dbReference>
<keyword evidence="2" id="KW-0081">Bacteriolytic enzyme</keyword>